<accession>A0AA87SV21</accession>
<evidence type="ECO:0000313" key="1">
    <source>
        <dbReference type="EMBL" id="EKR98411.1"/>
    </source>
</evidence>
<protein>
    <submittedName>
        <fullName evidence="1">Uncharacterized protein</fullName>
    </submittedName>
</protein>
<dbReference type="Proteomes" id="UP000001343">
    <property type="component" value="Unassembled WGS sequence"/>
</dbReference>
<dbReference type="AlphaFoldDB" id="A0AA87SV21"/>
<reference evidence="1 2" key="1">
    <citation type="journal article" date="2014" name="Int. J. Syst. Evol. Microbiol.">
        <title>Leptospira mayottensis sp. nov., a pathogenic species of the genus Leptospira isolated from humans.</title>
        <authorList>
            <person name="Bourhy P."/>
            <person name="Collet L."/>
            <person name="Brisse S."/>
            <person name="Picardeau M."/>
        </authorList>
    </citation>
    <scope>NUCLEOTIDE SEQUENCE [LARGE SCALE GENOMIC DNA]</scope>
    <source>
        <strain evidence="1 2">200901122</strain>
    </source>
</reference>
<evidence type="ECO:0000313" key="2">
    <source>
        <dbReference type="Proteomes" id="UP000001343"/>
    </source>
</evidence>
<dbReference type="EMBL" id="AKWM02000078">
    <property type="protein sequence ID" value="EKR98411.1"/>
    <property type="molecule type" value="Genomic_DNA"/>
</dbReference>
<organism evidence="1 2">
    <name type="scientific">Leptospira mayottensis 200901122</name>
    <dbReference type="NCBI Taxonomy" id="1193010"/>
    <lineage>
        <taxon>Bacteria</taxon>
        <taxon>Pseudomonadati</taxon>
        <taxon>Spirochaetota</taxon>
        <taxon>Spirochaetia</taxon>
        <taxon>Leptospirales</taxon>
        <taxon>Leptospiraceae</taxon>
        <taxon>Leptospira</taxon>
    </lineage>
</organism>
<name>A0AA87SV21_9LEPT</name>
<sequence>MEVAIETLSSFLQLTETKTRKKTVNKKWILEFMGGFSRKRIFTILHTKFYPLNAKEKFGTQD</sequence>
<gene>
    <name evidence="1" type="ORF">LEP1GSC125_1670</name>
</gene>
<proteinExistence type="predicted"/>
<comment type="caution">
    <text evidence="1">The sequence shown here is derived from an EMBL/GenBank/DDBJ whole genome shotgun (WGS) entry which is preliminary data.</text>
</comment>